<protein>
    <submittedName>
        <fullName evidence="1">Uncharacterized protein</fullName>
    </submittedName>
</protein>
<gene>
    <name evidence="1" type="ORF">U3653_21015</name>
</gene>
<name>A0ABU6AYE6_9NOCA</name>
<proteinExistence type="predicted"/>
<dbReference type="RefSeq" id="WP_195078081.1">
    <property type="nucleotide sequence ID" value="NZ_JAYESH010000004.1"/>
</dbReference>
<organism evidence="1 2">
    <name type="scientific">Nocardia implantans</name>
    <dbReference type="NCBI Taxonomy" id="3108168"/>
    <lineage>
        <taxon>Bacteria</taxon>
        <taxon>Bacillati</taxon>
        <taxon>Actinomycetota</taxon>
        <taxon>Actinomycetes</taxon>
        <taxon>Mycobacteriales</taxon>
        <taxon>Nocardiaceae</taxon>
        <taxon>Nocardia</taxon>
    </lineage>
</organism>
<comment type="caution">
    <text evidence="1">The sequence shown here is derived from an EMBL/GenBank/DDBJ whole genome shotgun (WGS) entry which is preliminary data.</text>
</comment>
<accession>A0ABU6AYE6</accession>
<evidence type="ECO:0000313" key="2">
    <source>
        <dbReference type="Proteomes" id="UP001348098"/>
    </source>
</evidence>
<evidence type="ECO:0000313" key="1">
    <source>
        <dbReference type="EMBL" id="MEB3512519.1"/>
    </source>
</evidence>
<reference evidence="1 2" key="1">
    <citation type="submission" date="2023-12" db="EMBL/GenBank/DDBJ databases">
        <title>novel species in genus Nocarida.</title>
        <authorList>
            <person name="Li Z."/>
        </authorList>
    </citation>
    <scope>NUCLEOTIDE SEQUENCE [LARGE SCALE GENOMIC DNA]</scope>
    <source>
        <strain evidence="1 2">CDC186</strain>
    </source>
</reference>
<dbReference type="Proteomes" id="UP001348098">
    <property type="component" value="Unassembled WGS sequence"/>
</dbReference>
<keyword evidence="2" id="KW-1185">Reference proteome</keyword>
<sequence length="88" mass="9008">MNAGGGRTADDRQHETFETELAAAVAGSPLRMHVGLGPDTDAALVAIALAHPNVTHDMIEAARRAFVAESVSVAHVPAEAAPSPDVSL</sequence>
<dbReference type="EMBL" id="JAYKYQ010000008">
    <property type="protein sequence ID" value="MEB3512519.1"/>
    <property type="molecule type" value="Genomic_DNA"/>
</dbReference>